<dbReference type="AlphaFoldDB" id="A0AA37I4K1"/>
<organism evidence="2 3">
    <name type="scientific">Segatella bryantii</name>
    <name type="common">Prevotella bryantii</name>
    <dbReference type="NCBI Taxonomy" id="77095"/>
    <lineage>
        <taxon>Bacteria</taxon>
        <taxon>Pseudomonadati</taxon>
        <taxon>Bacteroidota</taxon>
        <taxon>Bacteroidia</taxon>
        <taxon>Bacteroidales</taxon>
        <taxon>Prevotellaceae</taxon>
        <taxon>Segatella</taxon>
    </lineage>
</organism>
<dbReference type="GO" id="GO:0016740">
    <property type="term" value="F:transferase activity"/>
    <property type="evidence" value="ECO:0007669"/>
    <property type="project" value="InterPro"/>
</dbReference>
<dbReference type="Pfam" id="PF03734">
    <property type="entry name" value="YkuD"/>
    <property type="match status" value="1"/>
</dbReference>
<evidence type="ECO:0000313" key="2">
    <source>
        <dbReference type="EMBL" id="GJG28890.1"/>
    </source>
</evidence>
<feature type="domain" description="L,D-TPase catalytic" evidence="1">
    <location>
        <begin position="7"/>
        <end position="99"/>
    </location>
</feature>
<dbReference type="EMBL" id="BPTR01000001">
    <property type="protein sequence ID" value="GJG28890.1"/>
    <property type="molecule type" value="Genomic_DNA"/>
</dbReference>
<accession>A0AA37I4K1</accession>
<comment type="caution">
    <text evidence="2">The sequence shown here is derived from an EMBL/GenBank/DDBJ whole genome shotgun (WGS) entry which is preliminary data.</text>
</comment>
<protein>
    <recommendedName>
        <fullName evidence="1">L,D-TPase catalytic domain-containing protein</fullName>
    </recommendedName>
</protein>
<gene>
    <name evidence="2" type="ORF">PRRU23_25900</name>
</gene>
<reference evidence="2" key="1">
    <citation type="submission" date="2021-08" db="EMBL/GenBank/DDBJ databases">
        <title>Prevotella lacticifex sp. nov., isolated from rumen of cow.</title>
        <authorList>
            <person name="Shinkai T."/>
            <person name="Ikeyama N."/>
            <person name="Kumagai M."/>
            <person name="Ohmori H."/>
            <person name="Sakamoto M."/>
            <person name="Ohkuma M."/>
            <person name="Mitsumori M."/>
        </authorList>
    </citation>
    <scope>NUCLEOTIDE SEQUENCE</scope>
    <source>
        <strain evidence="2">DSM 11371</strain>
    </source>
</reference>
<sequence>MYSAGTYTTYSYDEEVLRSPAVSGAGNIRSYTLPSGNYSVIAINNRAETKFMRKGVGWTANLSPDPFYDEYAGRNRQYIRIHPARSLGTEGCIGLTSNNPFVLRRARDLIRNTLDLKGNIPLNVIISGR</sequence>
<name>A0AA37I4K1_SEGBR</name>
<dbReference type="RefSeq" id="WP_039870225.1">
    <property type="nucleotide sequence ID" value="NZ_BPTR01000001.1"/>
</dbReference>
<dbReference type="Proteomes" id="UP000887043">
    <property type="component" value="Unassembled WGS sequence"/>
</dbReference>
<proteinExistence type="predicted"/>
<evidence type="ECO:0000313" key="3">
    <source>
        <dbReference type="Proteomes" id="UP000887043"/>
    </source>
</evidence>
<dbReference type="InterPro" id="IPR005490">
    <property type="entry name" value="LD_TPept_cat_dom"/>
</dbReference>
<evidence type="ECO:0000259" key="1">
    <source>
        <dbReference type="Pfam" id="PF03734"/>
    </source>
</evidence>